<dbReference type="AlphaFoldDB" id="A0A1G5E6C5"/>
<dbReference type="SMART" id="SM00924">
    <property type="entry name" value="MgtE_N"/>
    <property type="match status" value="1"/>
</dbReference>
<dbReference type="STRING" id="1120976.SAMN03080606_01062"/>
<dbReference type="NCBIfam" id="TIGR00400">
    <property type="entry name" value="mgtE"/>
    <property type="match status" value="1"/>
</dbReference>
<name>A0A1G5E6C5_9FIRM</name>
<dbReference type="Gene3D" id="1.10.357.20">
    <property type="entry name" value="SLC41 divalent cation transporters, integral membrane domain"/>
    <property type="match status" value="1"/>
</dbReference>
<accession>A0A1G5E6C5</accession>
<evidence type="ECO:0000256" key="8">
    <source>
        <dbReference type="PROSITE-ProRule" id="PRU00703"/>
    </source>
</evidence>
<dbReference type="CDD" id="cd04606">
    <property type="entry name" value="CBS_pair_Mg_transporter"/>
    <property type="match status" value="1"/>
</dbReference>
<dbReference type="GO" id="GO:0015095">
    <property type="term" value="F:magnesium ion transmembrane transporter activity"/>
    <property type="evidence" value="ECO:0007669"/>
    <property type="project" value="UniProtKB-UniRule"/>
</dbReference>
<dbReference type="InterPro" id="IPR046342">
    <property type="entry name" value="CBS_dom_sf"/>
</dbReference>
<feature type="transmembrane region" description="Helical" evidence="9">
    <location>
        <begin position="413"/>
        <end position="440"/>
    </location>
</feature>
<dbReference type="InterPro" id="IPR000644">
    <property type="entry name" value="CBS_dom"/>
</dbReference>
<dbReference type="InterPro" id="IPR038076">
    <property type="entry name" value="MgtE_N_sf"/>
</dbReference>
<organism evidence="11 12">
    <name type="scientific">Alkaliphilus peptidifermentans DSM 18978</name>
    <dbReference type="NCBI Taxonomy" id="1120976"/>
    <lineage>
        <taxon>Bacteria</taxon>
        <taxon>Bacillati</taxon>
        <taxon>Bacillota</taxon>
        <taxon>Clostridia</taxon>
        <taxon>Peptostreptococcales</taxon>
        <taxon>Natronincolaceae</taxon>
        <taxon>Alkaliphilus</taxon>
    </lineage>
</organism>
<proteinExistence type="inferred from homology"/>
<protein>
    <recommendedName>
        <fullName evidence="9">Magnesium transporter MgtE</fullName>
    </recommendedName>
</protein>
<comment type="subunit">
    <text evidence="9">Homodimer.</text>
</comment>
<evidence type="ECO:0000256" key="1">
    <source>
        <dbReference type="ARBA" id="ARBA00004141"/>
    </source>
</evidence>
<reference evidence="11 12" key="1">
    <citation type="submission" date="2016-10" db="EMBL/GenBank/DDBJ databases">
        <authorList>
            <person name="de Groot N.N."/>
        </authorList>
    </citation>
    <scope>NUCLEOTIDE SEQUENCE [LARGE SCALE GENOMIC DNA]</scope>
    <source>
        <strain evidence="11 12">DSM 18978</strain>
    </source>
</reference>
<keyword evidence="3 9" id="KW-0813">Transport</keyword>
<keyword evidence="8" id="KW-0129">CBS domain</keyword>
<dbReference type="Proteomes" id="UP000198636">
    <property type="component" value="Unassembled WGS sequence"/>
</dbReference>
<comment type="similarity">
    <text evidence="2 9">Belongs to the SLC41A transporter family.</text>
</comment>
<dbReference type="OrthoDB" id="9790355at2"/>
<dbReference type="SUPFAM" id="SSF54631">
    <property type="entry name" value="CBS-domain pair"/>
    <property type="match status" value="1"/>
</dbReference>
<dbReference type="Pfam" id="PF01769">
    <property type="entry name" value="MgtE"/>
    <property type="match status" value="1"/>
</dbReference>
<keyword evidence="7 9" id="KW-0472">Membrane</keyword>
<dbReference type="InterPro" id="IPR006668">
    <property type="entry name" value="Mg_transptr_MgtE_intracell_dom"/>
</dbReference>
<evidence type="ECO:0000256" key="2">
    <source>
        <dbReference type="ARBA" id="ARBA00009749"/>
    </source>
</evidence>
<evidence type="ECO:0000256" key="9">
    <source>
        <dbReference type="RuleBase" id="RU362011"/>
    </source>
</evidence>
<feature type="transmembrane region" description="Helical" evidence="9">
    <location>
        <begin position="352"/>
        <end position="373"/>
    </location>
</feature>
<dbReference type="EMBL" id="FMUS01000005">
    <property type="protein sequence ID" value="SCY22457.1"/>
    <property type="molecule type" value="Genomic_DNA"/>
</dbReference>
<feature type="transmembrane region" description="Helical" evidence="9">
    <location>
        <begin position="278"/>
        <end position="298"/>
    </location>
</feature>
<comment type="subcellular location">
    <subcellularLocation>
        <location evidence="9">Cell membrane</location>
        <topology evidence="9">Multi-pass membrane protein</topology>
    </subcellularLocation>
    <subcellularLocation>
        <location evidence="1">Membrane</location>
        <topology evidence="1">Multi-pass membrane protein</topology>
    </subcellularLocation>
</comment>
<dbReference type="Gene3D" id="3.10.580.10">
    <property type="entry name" value="CBS-domain"/>
    <property type="match status" value="1"/>
</dbReference>
<sequence length="444" mass="48931">MVHKNKILNFIINSTFEAILDQIDEIHPVDFLEALAEFEEDPIIVLSKLPDEYVGLLLDYAEDDEKFKLLSLFSEKRKGQIVSEMSSDELVDLLGSLDEEDKNAIINNMNVDDVEEVKELLSYDPESAGGIMATEFIAIKESYTVNETIEYLRTMAPDSETPYYIYVVDGFDVLKGVVPLREIIVSDPDTLIKDIMIEKIISAPVDMDQEEVSNIFEKYGFMAIPVTDHKGVILGIVTVDDVIEIMKEEYTEDMFRLAGLDEEEKISGSVSSAIKSRLPWLLVNLVTAILAAATVSLFENTIAQIVALATFMPIVAGMGGNAGTQTLTMIIRGIALGELSYENQKEILQKEISIGLINGLCLGLVVAMLGYFWVGSFAFGFVIGLAMFLNLIVATVSGYYVPVILKKIGIDPALASAVFVTTVTDVLGFFFFLGLATIMITSLI</sequence>
<dbReference type="SUPFAM" id="SSF158791">
    <property type="entry name" value="MgtE N-terminal domain-like"/>
    <property type="match status" value="1"/>
</dbReference>
<feature type="transmembrane region" description="Helical" evidence="9">
    <location>
        <begin position="304"/>
        <end position="331"/>
    </location>
</feature>
<keyword evidence="9" id="KW-1003">Cell membrane</keyword>
<evidence type="ECO:0000313" key="12">
    <source>
        <dbReference type="Proteomes" id="UP000198636"/>
    </source>
</evidence>
<keyword evidence="4 9" id="KW-0812">Transmembrane</keyword>
<evidence type="ECO:0000256" key="7">
    <source>
        <dbReference type="ARBA" id="ARBA00023136"/>
    </source>
</evidence>
<dbReference type="RefSeq" id="WP_091540837.1">
    <property type="nucleotide sequence ID" value="NZ_FMUS01000005.1"/>
</dbReference>
<dbReference type="Pfam" id="PF03448">
    <property type="entry name" value="MgtE_N"/>
    <property type="match status" value="1"/>
</dbReference>
<evidence type="ECO:0000256" key="3">
    <source>
        <dbReference type="ARBA" id="ARBA00022448"/>
    </source>
</evidence>
<dbReference type="PANTHER" id="PTHR43773">
    <property type="entry name" value="MAGNESIUM TRANSPORTER MGTE"/>
    <property type="match status" value="1"/>
</dbReference>
<dbReference type="SUPFAM" id="SSF161093">
    <property type="entry name" value="MgtE membrane domain-like"/>
    <property type="match status" value="1"/>
</dbReference>
<dbReference type="SMART" id="SM00116">
    <property type="entry name" value="CBS"/>
    <property type="match status" value="2"/>
</dbReference>
<feature type="domain" description="CBS" evidence="10">
    <location>
        <begin position="196"/>
        <end position="254"/>
    </location>
</feature>
<evidence type="ECO:0000256" key="4">
    <source>
        <dbReference type="ARBA" id="ARBA00022692"/>
    </source>
</evidence>
<evidence type="ECO:0000256" key="5">
    <source>
        <dbReference type="ARBA" id="ARBA00022842"/>
    </source>
</evidence>
<comment type="function">
    <text evidence="9">Acts as a magnesium transporter.</text>
</comment>
<dbReference type="InterPro" id="IPR006669">
    <property type="entry name" value="MgtE_transporter"/>
</dbReference>
<dbReference type="Gene3D" id="1.25.60.10">
    <property type="entry name" value="MgtE N-terminal domain-like"/>
    <property type="match status" value="1"/>
</dbReference>
<dbReference type="GO" id="GO:0005886">
    <property type="term" value="C:plasma membrane"/>
    <property type="evidence" value="ECO:0007669"/>
    <property type="project" value="UniProtKB-SubCell"/>
</dbReference>
<dbReference type="InterPro" id="IPR006667">
    <property type="entry name" value="SLC41_membr_dom"/>
</dbReference>
<dbReference type="PROSITE" id="PS51371">
    <property type="entry name" value="CBS"/>
    <property type="match status" value="1"/>
</dbReference>
<keyword evidence="9" id="KW-0479">Metal-binding</keyword>
<keyword evidence="12" id="KW-1185">Reference proteome</keyword>
<feature type="transmembrane region" description="Helical" evidence="9">
    <location>
        <begin position="379"/>
        <end position="401"/>
    </location>
</feature>
<dbReference type="InterPro" id="IPR036739">
    <property type="entry name" value="SLC41_membr_dom_sf"/>
</dbReference>
<evidence type="ECO:0000256" key="6">
    <source>
        <dbReference type="ARBA" id="ARBA00022989"/>
    </source>
</evidence>
<dbReference type="GO" id="GO:0046872">
    <property type="term" value="F:metal ion binding"/>
    <property type="evidence" value="ECO:0007669"/>
    <property type="project" value="UniProtKB-KW"/>
</dbReference>
<gene>
    <name evidence="11" type="ORF">SAMN03080606_01062</name>
</gene>
<dbReference type="PANTHER" id="PTHR43773:SF1">
    <property type="entry name" value="MAGNESIUM TRANSPORTER MGTE"/>
    <property type="match status" value="1"/>
</dbReference>
<keyword evidence="6 9" id="KW-1133">Transmembrane helix</keyword>
<evidence type="ECO:0000313" key="11">
    <source>
        <dbReference type="EMBL" id="SCY22457.1"/>
    </source>
</evidence>
<dbReference type="Pfam" id="PF00571">
    <property type="entry name" value="CBS"/>
    <property type="match status" value="1"/>
</dbReference>
<keyword evidence="5 9" id="KW-0460">Magnesium</keyword>
<evidence type="ECO:0000259" key="10">
    <source>
        <dbReference type="PROSITE" id="PS51371"/>
    </source>
</evidence>